<dbReference type="EMBL" id="RSCL01000006">
    <property type="protein sequence ID" value="RUT06554.1"/>
    <property type="molecule type" value="Genomic_DNA"/>
</dbReference>
<organism evidence="2 3">
    <name type="scientific">Dulcicalothrix desertica PCC 7102</name>
    <dbReference type="NCBI Taxonomy" id="232991"/>
    <lineage>
        <taxon>Bacteria</taxon>
        <taxon>Bacillati</taxon>
        <taxon>Cyanobacteriota</taxon>
        <taxon>Cyanophyceae</taxon>
        <taxon>Nostocales</taxon>
        <taxon>Calotrichaceae</taxon>
        <taxon>Dulcicalothrix</taxon>
    </lineage>
</organism>
<name>A0A3S1CNV9_9CYAN</name>
<proteinExistence type="predicted"/>
<feature type="region of interest" description="Disordered" evidence="1">
    <location>
        <begin position="27"/>
        <end position="50"/>
    </location>
</feature>
<evidence type="ECO:0000256" key="1">
    <source>
        <dbReference type="SAM" id="MobiDB-lite"/>
    </source>
</evidence>
<gene>
    <name evidence="2" type="ORF">DSM106972_028110</name>
</gene>
<dbReference type="OrthoDB" id="9182487at2"/>
<reference evidence="2" key="1">
    <citation type="submission" date="2018-12" db="EMBL/GenBank/DDBJ databases">
        <authorList>
            <person name="Will S."/>
            <person name="Neumann-Schaal M."/>
            <person name="Henke P."/>
        </authorList>
    </citation>
    <scope>NUCLEOTIDE SEQUENCE</scope>
    <source>
        <strain evidence="2">PCC 7102</strain>
    </source>
</reference>
<evidence type="ECO:0000313" key="3">
    <source>
        <dbReference type="Proteomes" id="UP000271624"/>
    </source>
</evidence>
<feature type="compositionally biased region" description="Basic and acidic residues" evidence="1">
    <location>
        <begin position="32"/>
        <end position="49"/>
    </location>
</feature>
<protein>
    <submittedName>
        <fullName evidence="2">Uncharacterized protein</fullName>
    </submittedName>
</protein>
<evidence type="ECO:0000313" key="2">
    <source>
        <dbReference type="EMBL" id="RUT06554.1"/>
    </source>
</evidence>
<feature type="compositionally biased region" description="Basic and acidic residues" evidence="1">
    <location>
        <begin position="1"/>
        <end position="18"/>
    </location>
</feature>
<sequence>MKFRDHLPHDCPPEDAKEASGNVYMLVNDNTPKPEDFLSKREKHQDKPPFEPNEVECRACGLSVYTEISDLLNTRSRHRGFRKMKPALGKLTSEHGVIKHTPSHDSPTHHTWWIFNEATPWKIFKVINLSTESTIES</sequence>
<dbReference type="RefSeq" id="WP_127081356.1">
    <property type="nucleotide sequence ID" value="NZ_RSCL01000006.1"/>
</dbReference>
<comment type="caution">
    <text evidence="2">The sequence shown here is derived from an EMBL/GenBank/DDBJ whole genome shotgun (WGS) entry which is preliminary data.</text>
</comment>
<keyword evidence="3" id="KW-1185">Reference proteome</keyword>
<feature type="region of interest" description="Disordered" evidence="1">
    <location>
        <begin position="1"/>
        <end position="20"/>
    </location>
</feature>
<reference evidence="2" key="2">
    <citation type="journal article" date="2019" name="Genome Biol. Evol.">
        <title>Day and night: Metabolic profiles and evolutionary relationships of six axenic non-marine cyanobacteria.</title>
        <authorList>
            <person name="Will S.E."/>
            <person name="Henke P."/>
            <person name="Boedeker C."/>
            <person name="Huang S."/>
            <person name="Brinkmann H."/>
            <person name="Rohde M."/>
            <person name="Jarek M."/>
            <person name="Friedl T."/>
            <person name="Seufert S."/>
            <person name="Schumacher M."/>
            <person name="Overmann J."/>
            <person name="Neumann-Schaal M."/>
            <person name="Petersen J."/>
        </authorList>
    </citation>
    <scope>NUCLEOTIDE SEQUENCE [LARGE SCALE GENOMIC DNA]</scope>
    <source>
        <strain evidence="2">PCC 7102</strain>
    </source>
</reference>
<dbReference type="Proteomes" id="UP000271624">
    <property type="component" value="Unassembled WGS sequence"/>
</dbReference>
<accession>A0A3S1CNV9</accession>
<dbReference type="AlphaFoldDB" id="A0A3S1CNV9"/>